<dbReference type="PRINTS" id="PR00455">
    <property type="entry name" value="HTHTETR"/>
</dbReference>
<dbReference type="Proteomes" id="UP000187439">
    <property type="component" value="Unassembled WGS sequence"/>
</dbReference>
<dbReference type="InterPro" id="IPR001647">
    <property type="entry name" value="HTH_TetR"/>
</dbReference>
<dbReference type="InterPro" id="IPR050624">
    <property type="entry name" value="HTH-type_Tx_Regulator"/>
</dbReference>
<evidence type="ECO:0000259" key="3">
    <source>
        <dbReference type="PROSITE" id="PS50977"/>
    </source>
</evidence>
<dbReference type="EMBL" id="MPTC01000015">
    <property type="protein sequence ID" value="OMD38993.1"/>
    <property type="molecule type" value="Genomic_DNA"/>
</dbReference>
<dbReference type="AlphaFoldDB" id="A0A1R0XV32"/>
<dbReference type="InterPro" id="IPR036271">
    <property type="entry name" value="Tet_transcr_reg_TetR-rel_C_sf"/>
</dbReference>
<dbReference type="PROSITE" id="PS50977">
    <property type="entry name" value="HTH_TETR_2"/>
    <property type="match status" value="1"/>
</dbReference>
<reference evidence="4 5" key="1">
    <citation type="submission" date="2016-10" db="EMBL/GenBank/DDBJ databases">
        <title>Paenibacillus species isolates.</title>
        <authorList>
            <person name="Beno S.M."/>
        </authorList>
    </citation>
    <scope>NUCLEOTIDE SEQUENCE [LARGE SCALE GENOMIC DNA]</scope>
    <source>
        <strain evidence="4 5">FSL H7-0710</strain>
    </source>
</reference>
<evidence type="ECO:0000313" key="5">
    <source>
        <dbReference type="Proteomes" id="UP000187439"/>
    </source>
</evidence>
<comment type="caution">
    <text evidence="4">The sequence shown here is derived from an EMBL/GenBank/DDBJ whole genome shotgun (WGS) entry which is preliminary data.</text>
</comment>
<feature type="DNA-binding region" description="H-T-H motif" evidence="2">
    <location>
        <begin position="24"/>
        <end position="43"/>
    </location>
</feature>
<dbReference type="InterPro" id="IPR009057">
    <property type="entry name" value="Homeodomain-like_sf"/>
</dbReference>
<sequence length="185" mass="21547">MGKREDILKATLFLINKDGLQSVTFAKIFQQANVGSSTVYHYFKDKEQLVNELFNIVRIHRSEEVLKQYDAGQTIYVRLKMLLWNQAHYALNFPDELTFLENYSYSPYIAEEIRNAQDPSVIEAFSVIREGQQQGMIKEMDPIILIQLLYGMITSVIKGYLAGEYKLEQPQIQQIIELCWKTIKV</sequence>
<accession>A0A1R0XV32</accession>
<dbReference type="OrthoDB" id="6430772at2"/>
<dbReference type="Gene3D" id="1.10.357.10">
    <property type="entry name" value="Tetracycline Repressor, domain 2"/>
    <property type="match status" value="1"/>
</dbReference>
<dbReference type="InterPro" id="IPR032551">
    <property type="entry name" value="BscR_C"/>
</dbReference>
<organism evidence="4 5">
    <name type="scientific">Paenibacillus odorifer</name>
    <dbReference type="NCBI Taxonomy" id="189426"/>
    <lineage>
        <taxon>Bacteria</taxon>
        <taxon>Bacillati</taxon>
        <taxon>Bacillota</taxon>
        <taxon>Bacilli</taxon>
        <taxon>Bacillales</taxon>
        <taxon>Paenibacillaceae</taxon>
        <taxon>Paenibacillus</taxon>
    </lineage>
</organism>
<evidence type="ECO:0000313" key="4">
    <source>
        <dbReference type="EMBL" id="OMD38993.1"/>
    </source>
</evidence>
<dbReference type="GO" id="GO:0003677">
    <property type="term" value="F:DNA binding"/>
    <property type="evidence" value="ECO:0007669"/>
    <property type="project" value="UniProtKB-UniRule"/>
</dbReference>
<proteinExistence type="predicted"/>
<protein>
    <submittedName>
        <fullName evidence="4">TetR family transcriptional regulator</fullName>
    </submittedName>
</protein>
<dbReference type="PANTHER" id="PTHR43479">
    <property type="entry name" value="ACREF/ENVCD OPERON REPRESSOR-RELATED"/>
    <property type="match status" value="1"/>
</dbReference>
<dbReference type="SUPFAM" id="SSF46689">
    <property type="entry name" value="Homeodomain-like"/>
    <property type="match status" value="1"/>
</dbReference>
<feature type="domain" description="HTH tetR-type" evidence="3">
    <location>
        <begin position="1"/>
        <end position="61"/>
    </location>
</feature>
<name>A0A1R0XV32_9BACL</name>
<dbReference type="Pfam" id="PF00440">
    <property type="entry name" value="TetR_N"/>
    <property type="match status" value="1"/>
</dbReference>
<gene>
    <name evidence="4" type="ORF">BSK52_17155</name>
</gene>
<dbReference type="PANTHER" id="PTHR43479:SF11">
    <property type="entry name" value="ACREF_ENVCD OPERON REPRESSOR-RELATED"/>
    <property type="match status" value="1"/>
</dbReference>
<evidence type="ECO:0000256" key="1">
    <source>
        <dbReference type="ARBA" id="ARBA00023125"/>
    </source>
</evidence>
<dbReference type="RefSeq" id="WP_042126019.1">
    <property type="nucleotide sequence ID" value="NZ_MPTC01000015.1"/>
</dbReference>
<keyword evidence="1 2" id="KW-0238">DNA-binding</keyword>
<dbReference type="Pfam" id="PF16295">
    <property type="entry name" value="TetR_C_10"/>
    <property type="match status" value="1"/>
</dbReference>
<evidence type="ECO:0000256" key="2">
    <source>
        <dbReference type="PROSITE-ProRule" id="PRU00335"/>
    </source>
</evidence>
<dbReference type="SUPFAM" id="SSF48498">
    <property type="entry name" value="Tetracyclin repressor-like, C-terminal domain"/>
    <property type="match status" value="1"/>
</dbReference>